<dbReference type="SUPFAM" id="SSF118010">
    <property type="entry name" value="TM1457-like"/>
    <property type="match status" value="1"/>
</dbReference>
<keyword evidence="2 7" id="KW-0645">Protease</keyword>
<evidence type="ECO:0000256" key="1">
    <source>
        <dbReference type="ARBA" id="ARBA00022517"/>
    </source>
</evidence>
<dbReference type="Proteomes" id="UP000606720">
    <property type="component" value="Unassembled WGS sequence"/>
</dbReference>
<dbReference type="PANTHER" id="PTHR39178">
    <property type="entry name" value="HYPOTHETICAL RIBOSOME-ASSOCIATED PROTEIN"/>
    <property type="match status" value="1"/>
</dbReference>
<evidence type="ECO:0000256" key="6">
    <source>
        <dbReference type="ARBA" id="ARBA00044538"/>
    </source>
</evidence>
<organism evidence="7 8">
    <name type="scientific">Roseburia zhanii</name>
    <dbReference type="NCBI Taxonomy" id="2763064"/>
    <lineage>
        <taxon>Bacteria</taxon>
        <taxon>Bacillati</taxon>
        <taxon>Bacillota</taxon>
        <taxon>Clostridia</taxon>
        <taxon>Lachnospirales</taxon>
        <taxon>Lachnospiraceae</taxon>
        <taxon>Roseburia</taxon>
    </lineage>
</organism>
<evidence type="ECO:0000256" key="4">
    <source>
        <dbReference type="ARBA" id="ARBA00022807"/>
    </source>
</evidence>
<evidence type="ECO:0000256" key="3">
    <source>
        <dbReference type="ARBA" id="ARBA00022801"/>
    </source>
</evidence>
<name>A0A923LNT0_9FIRM</name>
<evidence type="ECO:0000256" key="5">
    <source>
        <dbReference type="ARBA" id="ARBA00044503"/>
    </source>
</evidence>
<comment type="caution">
    <text evidence="7">The sequence shown here is derived from an EMBL/GenBank/DDBJ whole genome shotgun (WGS) entry which is preliminary data.</text>
</comment>
<keyword evidence="3" id="KW-0378">Hydrolase</keyword>
<evidence type="ECO:0000313" key="7">
    <source>
        <dbReference type="EMBL" id="MBC5713712.1"/>
    </source>
</evidence>
<dbReference type="InterPro" id="IPR007422">
    <property type="entry name" value="Peptidase_Prp"/>
</dbReference>
<dbReference type="GO" id="GO:0042254">
    <property type="term" value="P:ribosome biogenesis"/>
    <property type="evidence" value="ECO:0007669"/>
    <property type="project" value="UniProtKB-KW"/>
</dbReference>
<accession>A0A923LNT0</accession>
<gene>
    <name evidence="7" type="ORF">H8S17_05705</name>
</gene>
<keyword evidence="8" id="KW-1185">Reference proteome</keyword>
<dbReference type="PANTHER" id="PTHR39178:SF1">
    <property type="entry name" value="RIBOSOMAL-PROCESSING CYSTEINE PROTEASE PRP"/>
    <property type="match status" value="1"/>
</dbReference>
<dbReference type="RefSeq" id="WP_186866583.1">
    <property type="nucleotide sequence ID" value="NZ_JACOPH010000003.1"/>
</dbReference>
<dbReference type="GO" id="GO:0008234">
    <property type="term" value="F:cysteine-type peptidase activity"/>
    <property type="evidence" value="ECO:0007669"/>
    <property type="project" value="UniProtKB-KW"/>
</dbReference>
<protein>
    <recommendedName>
        <fullName evidence="6">Ribosomal processing cysteine protease Prp</fullName>
    </recommendedName>
</protein>
<dbReference type="AlphaFoldDB" id="A0A923LNT0"/>
<evidence type="ECO:0000313" key="8">
    <source>
        <dbReference type="Proteomes" id="UP000606720"/>
    </source>
</evidence>
<dbReference type="Gene3D" id="3.30.70.1490">
    <property type="entry name" value="Cysteine protease Prp"/>
    <property type="match status" value="1"/>
</dbReference>
<dbReference type="GO" id="GO:0006508">
    <property type="term" value="P:proteolysis"/>
    <property type="evidence" value="ECO:0007669"/>
    <property type="project" value="UniProtKB-KW"/>
</dbReference>
<keyword evidence="1" id="KW-0690">Ribosome biogenesis</keyword>
<dbReference type="Pfam" id="PF04327">
    <property type="entry name" value="Peptidase_Prp"/>
    <property type="match status" value="1"/>
</dbReference>
<dbReference type="InterPro" id="IPR036764">
    <property type="entry name" value="Peptidase_Prp_sf"/>
</dbReference>
<sequence length="109" mass="11905">MISITVYRNQKEEYLGFDCLGHAGYADSGEDVVCAGVSALVINTINTIACFTGEKFTTDTDEDTGKILVKFEQPAGHDAELMMKSLVLGLQGIQNNYGVDYVTLNFKEV</sequence>
<dbReference type="CDD" id="cd16332">
    <property type="entry name" value="Prp-like"/>
    <property type="match status" value="1"/>
</dbReference>
<evidence type="ECO:0000256" key="2">
    <source>
        <dbReference type="ARBA" id="ARBA00022670"/>
    </source>
</evidence>
<reference evidence="7" key="1">
    <citation type="submission" date="2020-08" db="EMBL/GenBank/DDBJ databases">
        <title>Genome public.</title>
        <authorList>
            <person name="Liu C."/>
            <person name="Sun Q."/>
        </authorList>
    </citation>
    <scope>NUCLEOTIDE SEQUENCE</scope>
    <source>
        <strain evidence="7">BX1005</strain>
    </source>
</reference>
<keyword evidence="4" id="KW-0788">Thiol protease</keyword>
<proteinExistence type="inferred from homology"/>
<dbReference type="EMBL" id="JACOPH010000003">
    <property type="protein sequence ID" value="MBC5713712.1"/>
    <property type="molecule type" value="Genomic_DNA"/>
</dbReference>
<comment type="similarity">
    <text evidence="5">Belongs to the Prp family.</text>
</comment>